<feature type="binding site" evidence="10">
    <location>
        <position position="418"/>
    </location>
    <ligand>
        <name>NADP(+)</name>
        <dbReference type="ChEBI" id="CHEBI:58349"/>
    </ligand>
</feature>
<evidence type="ECO:0000256" key="7">
    <source>
        <dbReference type="ARBA" id="ARBA00048933"/>
    </source>
</evidence>
<evidence type="ECO:0000256" key="3">
    <source>
        <dbReference type="ARBA" id="ARBA00022630"/>
    </source>
</evidence>
<protein>
    <recommendedName>
        <fullName evidence="8">NADPH:adrenodoxin oxidoreductase, mitochondrial</fullName>
        <ecNumber evidence="8">1.18.1.6</ecNumber>
    </recommendedName>
</protein>
<dbReference type="InterPro" id="IPR021163">
    <property type="entry name" value="Ferredox_Rdtase_adrenod"/>
</dbReference>
<evidence type="ECO:0000256" key="8">
    <source>
        <dbReference type="PIRNR" id="PIRNR000362"/>
    </source>
</evidence>
<keyword evidence="12" id="KW-1185">Reference proteome</keyword>
<dbReference type="PANTHER" id="PTHR48467:SF1">
    <property type="entry name" value="GLUTAMATE SYNTHASE 1 [NADH], CHLOROPLASTIC-LIKE"/>
    <property type="match status" value="1"/>
</dbReference>
<dbReference type="GO" id="GO:0005739">
    <property type="term" value="C:mitochondrion"/>
    <property type="evidence" value="ECO:0007669"/>
    <property type="project" value="UniProtKB-SubCell"/>
</dbReference>
<dbReference type="EMBL" id="NLAX01000008">
    <property type="protein sequence ID" value="PKS11580.1"/>
    <property type="molecule type" value="Genomic_DNA"/>
</dbReference>
<dbReference type="VEuPathDB" id="FungiDB:jhhlp_003345"/>
<dbReference type="OrthoDB" id="333024at2759"/>
<evidence type="ECO:0000256" key="4">
    <source>
        <dbReference type="ARBA" id="ARBA00022827"/>
    </source>
</evidence>
<comment type="caution">
    <text evidence="11">The sequence shown here is derived from an EMBL/GenBank/DDBJ whole genome shotgun (WGS) entry which is preliminary data.</text>
</comment>
<feature type="binding site" evidence="9">
    <location>
        <begin position="418"/>
        <end position="420"/>
    </location>
    <ligand>
        <name>FAD</name>
        <dbReference type="ChEBI" id="CHEBI:57692"/>
    </ligand>
</feature>
<accession>A0A2N3NGK4</accession>
<comment type="catalytic activity">
    <reaction evidence="7 8">
        <text>2 reduced [adrenodoxin] + NADP(+) + H(+) = 2 oxidized [adrenodoxin] + NADPH</text>
        <dbReference type="Rhea" id="RHEA:42312"/>
        <dbReference type="Rhea" id="RHEA-COMP:9998"/>
        <dbReference type="Rhea" id="RHEA-COMP:9999"/>
        <dbReference type="ChEBI" id="CHEBI:15378"/>
        <dbReference type="ChEBI" id="CHEBI:33737"/>
        <dbReference type="ChEBI" id="CHEBI:33738"/>
        <dbReference type="ChEBI" id="CHEBI:57783"/>
        <dbReference type="ChEBI" id="CHEBI:58349"/>
        <dbReference type="EC" id="1.18.1.6"/>
    </reaction>
</comment>
<proteinExistence type="inferred from homology"/>
<keyword evidence="5 8" id="KW-0521">NADP</keyword>
<feature type="binding site" evidence="9">
    <location>
        <position position="77"/>
    </location>
    <ligand>
        <name>FAD</name>
        <dbReference type="ChEBI" id="CHEBI:57692"/>
    </ligand>
</feature>
<dbReference type="Gene3D" id="3.50.50.60">
    <property type="entry name" value="FAD/NAD(P)-binding domain"/>
    <property type="match status" value="1"/>
</dbReference>
<evidence type="ECO:0000313" key="12">
    <source>
        <dbReference type="Proteomes" id="UP000233524"/>
    </source>
</evidence>
<feature type="binding site" evidence="9">
    <location>
        <position position="113"/>
    </location>
    <ligand>
        <name>FAD</name>
        <dbReference type="ChEBI" id="CHEBI:57692"/>
    </ligand>
</feature>
<dbReference type="GO" id="GO:0016491">
    <property type="term" value="F:oxidoreductase activity"/>
    <property type="evidence" value="ECO:0007669"/>
    <property type="project" value="UniProtKB-KW"/>
</dbReference>
<dbReference type="Proteomes" id="UP000233524">
    <property type="component" value="Unassembled WGS sequence"/>
</dbReference>
<organism evidence="11 12">
    <name type="scientific">Lomentospora prolificans</name>
    <dbReference type="NCBI Taxonomy" id="41688"/>
    <lineage>
        <taxon>Eukaryota</taxon>
        <taxon>Fungi</taxon>
        <taxon>Dikarya</taxon>
        <taxon>Ascomycota</taxon>
        <taxon>Pezizomycotina</taxon>
        <taxon>Sordariomycetes</taxon>
        <taxon>Hypocreomycetidae</taxon>
        <taxon>Microascales</taxon>
        <taxon>Microascaceae</taxon>
        <taxon>Lomentospora</taxon>
    </lineage>
</organism>
<feature type="binding site" evidence="9">
    <location>
        <position position="48"/>
    </location>
    <ligand>
        <name>FAD</name>
        <dbReference type="ChEBI" id="CHEBI:57692"/>
    </ligand>
</feature>
<comment type="cofactor">
    <cofactor evidence="1 8 9">
        <name>FAD</name>
        <dbReference type="ChEBI" id="CHEBI:57692"/>
    </cofactor>
</comment>
<evidence type="ECO:0000313" key="11">
    <source>
        <dbReference type="EMBL" id="PKS11580.1"/>
    </source>
</evidence>
<evidence type="ECO:0000256" key="6">
    <source>
        <dbReference type="ARBA" id="ARBA00023002"/>
    </source>
</evidence>
<dbReference type="InterPro" id="IPR055275">
    <property type="entry name" value="Ferredox_Rdtase"/>
</dbReference>
<reference evidence="11 12" key="1">
    <citation type="journal article" date="2017" name="G3 (Bethesda)">
        <title>First Draft Genome Sequence of the Pathogenic Fungus Lomentospora prolificans (Formerly Scedosporium prolificans).</title>
        <authorList>
            <person name="Luo R."/>
            <person name="Zimin A."/>
            <person name="Workman R."/>
            <person name="Fan Y."/>
            <person name="Pertea G."/>
            <person name="Grossman N."/>
            <person name="Wear M.P."/>
            <person name="Jia B."/>
            <person name="Miller H."/>
            <person name="Casadevall A."/>
            <person name="Timp W."/>
            <person name="Zhang S.X."/>
            <person name="Salzberg S.L."/>
        </authorList>
    </citation>
    <scope>NUCLEOTIDE SEQUENCE [LARGE SCALE GENOMIC DNA]</scope>
    <source>
        <strain evidence="11 12">JHH-5317</strain>
    </source>
</reference>
<keyword evidence="3 8" id="KW-0285">Flavoprotein</keyword>
<dbReference type="InterPro" id="IPR036188">
    <property type="entry name" value="FAD/NAD-bd_sf"/>
</dbReference>
<sequence>MHRITRAARPHLCSSIKFARRCLSTTGPWRAAVPNSALRVAIIGSGPAGFYTAYRVMSRIPQAKIDMYEALPVPYGLVRFGVAPDHPEVKNCQEKFEEVASSPNFTFIGNVSVGRPSKEPGGGSVDLAAVLRQYHAVTFAYGAAEDKVLGVPGESLNGVFSARQFVGWYNGLPEYAGLNLDLESSDTATIIGQGNVALDVARILLSDVDVLRRTDITEEALQKLSQNRVRRVRVVGRRGPMQAAFTIKEARELMKLPDVAFEPIEDGLIPSDLSNLARPTKRLMSLLQSGSDTNPSTASKKWSLDFCLSPTEFVANESDPSRVARVIFEKTQLSSVSDPRASTTATGETLAFSSSLVFRSIGYKSIALDGFSEARIQFDHRRGVIVNDGLGRVVRDLETKKPLPGIYCAGWVKRGPTGVIASTMQDAFATADTIVEDLNAGAPLLNHGGRNEVAGWSGVRAETPGGHLHRVVSWPDWQAIDLVEKQKGAETNRERIKFTDTRDMLAVLD</sequence>
<dbReference type="SUPFAM" id="SSF51971">
    <property type="entry name" value="Nucleotide-binding domain"/>
    <property type="match status" value="1"/>
</dbReference>
<name>A0A2N3NGK4_9PEZI</name>
<gene>
    <name evidence="11" type="ORF">jhhlp_003345</name>
</gene>
<feature type="binding site" evidence="10">
    <location>
        <begin position="193"/>
        <end position="196"/>
    </location>
    <ligand>
        <name>NADP(+)</name>
        <dbReference type="ChEBI" id="CHEBI:58349"/>
    </ligand>
</feature>
<comment type="similarity">
    <text evidence="2 8">Belongs to the ferredoxin--NADP reductase type 1 family.</text>
</comment>
<comment type="subcellular location">
    <subcellularLocation>
        <location evidence="8">Mitochondrion</location>
    </subcellularLocation>
</comment>
<dbReference type="Gene3D" id="3.40.50.720">
    <property type="entry name" value="NAD(P)-binding Rossmann-like Domain"/>
    <property type="match status" value="1"/>
</dbReference>
<dbReference type="PANTHER" id="PTHR48467">
    <property type="entry name" value="GLUTAMATE SYNTHASE 1 [NADH], CHLOROPLASTIC-LIKE"/>
    <property type="match status" value="1"/>
</dbReference>
<evidence type="ECO:0000256" key="2">
    <source>
        <dbReference type="ARBA" id="ARBA00008312"/>
    </source>
</evidence>
<dbReference type="PRINTS" id="PR00419">
    <property type="entry name" value="ADXRDTASE"/>
</dbReference>
<dbReference type="STRING" id="41688.A0A2N3NGK4"/>
<feature type="binding site" evidence="9">
    <location>
        <position position="69"/>
    </location>
    <ligand>
        <name>FAD</name>
        <dbReference type="ChEBI" id="CHEBI:57692"/>
    </ligand>
</feature>
<feature type="binding site" evidence="9">
    <location>
        <position position="411"/>
    </location>
    <ligand>
        <name>FAD</name>
        <dbReference type="ChEBI" id="CHEBI:57692"/>
    </ligand>
</feature>
<dbReference type="FunCoup" id="A0A2N3NGK4">
    <property type="interactions" value="545"/>
</dbReference>
<feature type="binding site" evidence="10">
    <location>
        <begin position="237"/>
        <end position="238"/>
    </location>
    <ligand>
        <name>NADP(+)</name>
        <dbReference type="ChEBI" id="CHEBI:58349"/>
    </ligand>
</feature>
<dbReference type="PIRSF" id="PIRSF000362">
    <property type="entry name" value="FNR"/>
    <property type="match status" value="1"/>
</dbReference>
<dbReference type="InParanoid" id="A0A2N3NGK4"/>
<evidence type="ECO:0000256" key="10">
    <source>
        <dbReference type="PIRSR" id="PIRSR000362-2"/>
    </source>
</evidence>
<keyword evidence="8" id="KW-0496">Mitochondrion</keyword>
<dbReference type="EC" id="1.18.1.6" evidence="8"/>
<evidence type="ECO:0000256" key="5">
    <source>
        <dbReference type="ARBA" id="ARBA00022857"/>
    </source>
</evidence>
<feature type="binding site" evidence="10">
    <location>
        <position position="249"/>
    </location>
    <ligand>
        <name>NADP(+)</name>
        <dbReference type="ChEBI" id="CHEBI:58349"/>
    </ligand>
</feature>
<keyword evidence="4 8" id="KW-0274">FAD</keyword>
<evidence type="ECO:0000256" key="9">
    <source>
        <dbReference type="PIRSR" id="PIRSR000362-1"/>
    </source>
</evidence>
<evidence type="ECO:0000256" key="1">
    <source>
        <dbReference type="ARBA" id="ARBA00001974"/>
    </source>
</evidence>
<dbReference type="AlphaFoldDB" id="A0A2N3NGK4"/>
<keyword evidence="6 8" id="KW-0560">Oxidoreductase</keyword>